<dbReference type="EMBL" id="CM029046">
    <property type="protein sequence ID" value="KAG2588375.1"/>
    <property type="molecule type" value="Genomic_DNA"/>
</dbReference>
<keyword evidence="2" id="KW-1185">Reference proteome</keyword>
<reference evidence="1 2" key="1">
    <citation type="submission" date="2020-05" db="EMBL/GenBank/DDBJ databases">
        <title>WGS assembly of Panicum virgatum.</title>
        <authorList>
            <person name="Lovell J.T."/>
            <person name="Jenkins J."/>
            <person name="Shu S."/>
            <person name="Juenger T.E."/>
            <person name="Schmutz J."/>
        </authorList>
    </citation>
    <scope>NUCLEOTIDE SEQUENCE [LARGE SCALE GENOMIC DNA]</scope>
    <source>
        <strain evidence="2">cv. AP13</strain>
    </source>
</reference>
<comment type="caution">
    <text evidence="1">The sequence shown here is derived from an EMBL/GenBank/DDBJ whole genome shotgun (WGS) entry which is preliminary data.</text>
</comment>
<dbReference type="PANTHER" id="PTHR33509">
    <property type="entry name" value="LATE EMBRYOGENIS ABUNDANT PROTEIN 2-RELATED"/>
    <property type="match status" value="1"/>
</dbReference>
<dbReference type="AlphaFoldDB" id="A0A8T0RTC5"/>
<sequence length="97" mass="9993">MERVASSCVGLLAQRRAYSVAAAMAKGAGRRADEKTAAAAAAKRVMGKKEVNTAAAAAAEKTAWVPDPVTGYYRPAGGAKEVDAAELRSKLLTQATN</sequence>
<dbReference type="InterPro" id="IPR004926">
    <property type="entry name" value="LEA_3a"/>
</dbReference>
<evidence type="ECO:0000313" key="2">
    <source>
        <dbReference type="Proteomes" id="UP000823388"/>
    </source>
</evidence>
<protein>
    <submittedName>
        <fullName evidence="1">Uncharacterized protein</fullName>
    </submittedName>
</protein>
<dbReference type="GO" id="GO:0006950">
    <property type="term" value="P:response to stress"/>
    <property type="evidence" value="ECO:0007669"/>
    <property type="project" value="TreeGrafter"/>
</dbReference>
<dbReference type="GO" id="GO:0005739">
    <property type="term" value="C:mitochondrion"/>
    <property type="evidence" value="ECO:0007669"/>
    <property type="project" value="TreeGrafter"/>
</dbReference>
<dbReference type="Proteomes" id="UP000823388">
    <property type="component" value="Chromosome 5N"/>
</dbReference>
<organism evidence="1 2">
    <name type="scientific">Panicum virgatum</name>
    <name type="common">Blackwell switchgrass</name>
    <dbReference type="NCBI Taxonomy" id="38727"/>
    <lineage>
        <taxon>Eukaryota</taxon>
        <taxon>Viridiplantae</taxon>
        <taxon>Streptophyta</taxon>
        <taxon>Embryophyta</taxon>
        <taxon>Tracheophyta</taxon>
        <taxon>Spermatophyta</taxon>
        <taxon>Magnoliopsida</taxon>
        <taxon>Liliopsida</taxon>
        <taxon>Poales</taxon>
        <taxon>Poaceae</taxon>
        <taxon>PACMAD clade</taxon>
        <taxon>Panicoideae</taxon>
        <taxon>Panicodae</taxon>
        <taxon>Paniceae</taxon>
        <taxon>Panicinae</taxon>
        <taxon>Panicum</taxon>
        <taxon>Panicum sect. Hiantes</taxon>
    </lineage>
</organism>
<name>A0A8T0RTC5_PANVG</name>
<accession>A0A8T0RTC5</accession>
<proteinExistence type="predicted"/>
<dbReference type="Pfam" id="PF03242">
    <property type="entry name" value="LEA_3a"/>
    <property type="match status" value="1"/>
</dbReference>
<evidence type="ECO:0000313" key="1">
    <source>
        <dbReference type="EMBL" id="KAG2588375.1"/>
    </source>
</evidence>
<gene>
    <name evidence="1" type="ORF">PVAP13_5NG221300</name>
</gene>
<dbReference type="PANTHER" id="PTHR33509:SF29">
    <property type="entry name" value="OS01G0314800 PROTEIN"/>
    <property type="match status" value="1"/>
</dbReference>